<sequence>MDFDDLEDAEASLGPCPAELRATLAQQRLPEPSRIKFSSLYRMSYPVPADIRGYCAFATDPNIPCIAGSPLLSRPKGKGFGGGTKRLQKVLYLHGPGSNTAMAEKQARAYFV</sequence>
<protein>
    <submittedName>
        <fullName evidence="1">Uncharacterized protein</fullName>
    </submittedName>
</protein>
<proteinExistence type="predicted"/>
<dbReference type="EMBL" id="LSRX01000186">
    <property type="protein sequence ID" value="OLQ05413.1"/>
    <property type="molecule type" value="Genomic_DNA"/>
</dbReference>
<name>A0A1Q9EDB2_SYMMI</name>
<keyword evidence="2" id="KW-1185">Reference proteome</keyword>
<dbReference type="AlphaFoldDB" id="A0A1Q9EDB2"/>
<evidence type="ECO:0000313" key="2">
    <source>
        <dbReference type="Proteomes" id="UP000186817"/>
    </source>
</evidence>
<gene>
    <name evidence="1" type="ORF">AK812_SmicGene11412</name>
</gene>
<evidence type="ECO:0000313" key="1">
    <source>
        <dbReference type="EMBL" id="OLQ05413.1"/>
    </source>
</evidence>
<reference evidence="1 2" key="1">
    <citation type="submission" date="2016-02" db="EMBL/GenBank/DDBJ databases">
        <title>Genome analysis of coral dinoflagellate symbionts highlights evolutionary adaptations to a symbiotic lifestyle.</title>
        <authorList>
            <person name="Aranda M."/>
            <person name="Li Y."/>
            <person name="Liew Y.J."/>
            <person name="Baumgarten S."/>
            <person name="Simakov O."/>
            <person name="Wilson M."/>
            <person name="Piel J."/>
            <person name="Ashoor H."/>
            <person name="Bougouffa S."/>
            <person name="Bajic V.B."/>
            <person name="Ryu T."/>
            <person name="Ravasi T."/>
            <person name="Bayer T."/>
            <person name="Micklem G."/>
            <person name="Kim H."/>
            <person name="Bhak J."/>
            <person name="Lajeunesse T.C."/>
            <person name="Voolstra C.R."/>
        </authorList>
    </citation>
    <scope>NUCLEOTIDE SEQUENCE [LARGE SCALE GENOMIC DNA]</scope>
    <source>
        <strain evidence="1 2">CCMP2467</strain>
    </source>
</reference>
<comment type="caution">
    <text evidence="1">The sequence shown here is derived from an EMBL/GenBank/DDBJ whole genome shotgun (WGS) entry which is preliminary data.</text>
</comment>
<dbReference type="Proteomes" id="UP000186817">
    <property type="component" value="Unassembled WGS sequence"/>
</dbReference>
<organism evidence="1 2">
    <name type="scientific">Symbiodinium microadriaticum</name>
    <name type="common">Dinoflagellate</name>
    <name type="synonym">Zooxanthella microadriatica</name>
    <dbReference type="NCBI Taxonomy" id="2951"/>
    <lineage>
        <taxon>Eukaryota</taxon>
        <taxon>Sar</taxon>
        <taxon>Alveolata</taxon>
        <taxon>Dinophyceae</taxon>
        <taxon>Suessiales</taxon>
        <taxon>Symbiodiniaceae</taxon>
        <taxon>Symbiodinium</taxon>
    </lineage>
</organism>
<accession>A0A1Q9EDB2</accession>